<dbReference type="Pfam" id="PF13041">
    <property type="entry name" value="PPR_2"/>
    <property type="match status" value="7"/>
</dbReference>
<dbReference type="Gene3D" id="1.25.40.10">
    <property type="entry name" value="Tetratricopeptide repeat domain"/>
    <property type="match status" value="6"/>
</dbReference>
<feature type="repeat" description="PPR" evidence="2">
    <location>
        <begin position="516"/>
        <end position="550"/>
    </location>
</feature>
<dbReference type="Gene3D" id="3.40.830.10">
    <property type="entry name" value="LigB-like"/>
    <property type="match status" value="1"/>
</dbReference>
<feature type="repeat" description="PPR" evidence="2">
    <location>
        <begin position="656"/>
        <end position="690"/>
    </location>
</feature>
<dbReference type="EMBL" id="JABWDY010026929">
    <property type="protein sequence ID" value="KAF5188315.1"/>
    <property type="molecule type" value="Genomic_DNA"/>
</dbReference>
<evidence type="ECO:0000313" key="4">
    <source>
        <dbReference type="EMBL" id="KAF5188315.1"/>
    </source>
</evidence>
<dbReference type="InterPro" id="IPR002885">
    <property type="entry name" value="PPR_rpt"/>
</dbReference>
<evidence type="ECO:0000259" key="3">
    <source>
        <dbReference type="Pfam" id="PF02900"/>
    </source>
</evidence>
<feature type="repeat" description="PPR" evidence="2">
    <location>
        <begin position="481"/>
        <end position="515"/>
    </location>
</feature>
<dbReference type="AlphaFoldDB" id="A0A7J6VVV1"/>
<dbReference type="GO" id="GO:0008270">
    <property type="term" value="F:zinc ion binding"/>
    <property type="evidence" value="ECO:0007669"/>
    <property type="project" value="InterPro"/>
</dbReference>
<feature type="repeat" description="PPR" evidence="2">
    <location>
        <begin position="551"/>
        <end position="585"/>
    </location>
</feature>
<dbReference type="Pfam" id="PF01535">
    <property type="entry name" value="PPR"/>
    <property type="match status" value="5"/>
</dbReference>
<feature type="repeat" description="PPR" evidence="2">
    <location>
        <begin position="293"/>
        <end position="327"/>
    </location>
</feature>
<proteinExistence type="predicted"/>
<dbReference type="CDD" id="cd07363">
    <property type="entry name" value="45_DOPA_Dioxygenase"/>
    <property type="match status" value="1"/>
</dbReference>
<sequence length="1075" mass="122218">MTSWDRIMMLPVQSPPTSEFSSVDLEWCMVESWNGVDKLAFIPLYRLDNFLSGESANKDFPTRFFQEATNLSNTNNSKLSSEEAIIESAMYRCAFGPNDHREDKLISRGLIPSAQGIIYRLIKQSSSISDTISTVDFAISRGLDLNYTTYGLLVQKFVTLGQPQMAEDVFRNFILGGRDRGNVVVDIPSNVLQSMVICYCRLGKLEEALIYMDELFRVGCFPCQTAFNLLLHKLCTEGRVLEGFGLFRRMINIGKFPSFWCYNCLIEGLCFRGYLNEALYAFNEMIKRGTRPTPQLYKSLVYSFCKRGRVSEAESLCRDMESYGFSLDRKLYTSLINGYYKNGNIDMAKTLFKKMLDSGCNPDTPTHNTINSNFSVNVHCYTLLISSLYKDSKFEEAEDLLNKMLNRKVAPDIELYLYLVYNYPEGQVSSLALWILNKLTTDTSSLGSWLRNSSLSYLKEAVKIDYDLLVSEALGCNSIPANVVFSVLVSGLCAGGMTNIALDILDKMIDHKCKPWLSTYNSVIKSLCREGRIEEAKLVITLMGYQGMFPNLATYLVMVNEHCKRGDLLMAFEALDEMDQRRLKPSVAIYDTIIGALCREKRLAEAQWMFRRMLEVGVVPDEVVYSTLINGCCINGSIIHAHLLFTKMTNCGFRPSSETYTAMINGLVKKNRIENACSYLRRMLDDGMVPGTVLYTVLINHFCKKGDISFAFSLFTLMTRNQINPDLNTLGSLLSGVCRIAPPTIRRYHLVDRRYKKARDMLFHMLHPPTLMPVEQNWSISSATSKERIYIAQKLMKFFKETQVILDLHIYNTMMNGCCRVHMLRDAYEYLELMQQDGLSPNHVTFTILMDGHIRLYEIDRAIQLFNKMNAIGCVPDRITYNTLIRGLCWTERISEALSLVYTMNKRGLFPNKSTYDLLLEFFCDCCSSDDAFKLQYPAPGAPELAMRTKELLMAGGFKCTKKGGTYHYNMGKALAPPREEGVLIIGSGNATHNLREVDMNNGPAFPWAVAFDTWLKESLLNGSHEDVKHYEEKAKAPYAKKMHPWPDHFKAGVIRPWVLAITTLPDHFKDAPMA</sequence>
<feature type="repeat" description="PPR" evidence="2">
    <location>
        <begin position="377"/>
        <end position="411"/>
    </location>
</feature>
<feature type="repeat" description="PPR" evidence="2">
    <location>
        <begin position="586"/>
        <end position="620"/>
    </location>
</feature>
<evidence type="ECO:0000256" key="1">
    <source>
        <dbReference type="ARBA" id="ARBA00022737"/>
    </source>
</evidence>
<gene>
    <name evidence="4" type="ORF">FRX31_022106</name>
</gene>
<name>A0A7J6VVV1_THATH</name>
<dbReference type="PROSITE" id="PS51375">
    <property type="entry name" value="PPR"/>
    <property type="match status" value="16"/>
</dbReference>
<dbReference type="PANTHER" id="PTHR47942">
    <property type="entry name" value="TETRATRICOPEPTIDE REPEAT (TPR)-LIKE SUPERFAMILY PROTEIN-RELATED"/>
    <property type="match status" value="1"/>
</dbReference>
<feature type="repeat" description="PPR" evidence="2">
    <location>
        <begin position="691"/>
        <end position="725"/>
    </location>
</feature>
<dbReference type="SUPFAM" id="SSF53213">
    <property type="entry name" value="LigB-like"/>
    <property type="match status" value="1"/>
</dbReference>
<comment type="caution">
    <text evidence="4">The sequence shown here is derived from an EMBL/GenBank/DDBJ whole genome shotgun (WGS) entry which is preliminary data.</text>
</comment>
<feature type="repeat" description="PPR" evidence="2">
    <location>
        <begin position="223"/>
        <end position="257"/>
    </location>
</feature>
<keyword evidence="1" id="KW-0677">Repeat</keyword>
<evidence type="ECO:0000256" key="2">
    <source>
        <dbReference type="PROSITE-ProRule" id="PRU00708"/>
    </source>
</evidence>
<dbReference type="InterPro" id="IPR011990">
    <property type="entry name" value="TPR-like_helical_dom_sf"/>
</dbReference>
<organism evidence="4 5">
    <name type="scientific">Thalictrum thalictroides</name>
    <name type="common">Rue-anemone</name>
    <name type="synonym">Anemone thalictroides</name>
    <dbReference type="NCBI Taxonomy" id="46969"/>
    <lineage>
        <taxon>Eukaryota</taxon>
        <taxon>Viridiplantae</taxon>
        <taxon>Streptophyta</taxon>
        <taxon>Embryophyta</taxon>
        <taxon>Tracheophyta</taxon>
        <taxon>Spermatophyta</taxon>
        <taxon>Magnoliopsida</taxon>
        <taxon>Ranunculales</taxon>
        <taxon>Ranunculaceae</taxon>
        <taxon>Thalictroideae</taxon>
        <taxon>Thalictrum</taxon>
    </lineage>
</organism>
<dbReference type="PANTHER" id="PTHR47942:SF16">
    <property type="entry name" value="PENTATRICOPEPTIDE REPEAT DOMAIN CONTAINING PROTEIN-RELATED"/>
    <property type="match status" value="1"/>
</dbReference>
<dbReference type="GO" id="GO:0008198">
    <property type="term" value="F:ferrous iron binding"/>
    <property type="evidence" value="ECO:0007669"/>
    <property type="project" value="InterPro"/>
</dbReference>
<feature type="domain" description="Extradiol ring-cleavage dioxygenase class III enzyme subunit B" evidence="3">
    <location>
        <begin position="960"/>
        <end position="1050"/>
    </location>
</feature>
<dbReference type="InterPro" id="IPR051222">
    <property type="entry name" value="PPR/CCM1_RNA-binding"/>
</dbReference>
<dbReference type="InterPro" id="IPR014436">
    <property type="entry name" value="Extradiol_dOase_DODA"/>
</dbReference>
<dbReference type="Proteomes" id="UP000554482">
    <property type="component" value="Unassembled WGS sequence"/>
</dbReference>
<reference evidence="4 5" key="1">
    <citation type="submission" date="2020-06" db="EMBL/GenBank/DDBJ databases">
        <title>Transcriptomic and genomic resources for Thalictrum thalictroides and T. hernandezii: Facilitating candidate gene discovery in an emerging model plant lineage.</title>
        <authorList>
            <person name="Arias T."/>
            <person name="Riano-Pachon D.M."/>
            <person name="Di Stilio V.S."/>
        </authorList>
    </citation>
    <scope>NUCLEOTIDE SEQUENCE [LARGE SCALE GENOMIC DNA]</scope>
    <source>
        <strain evidence="5">cv. WT478/WT964</strain>
        <tissue evidence="4">Leaves</tissue>
    </source>
</reference>
<dbReference type="SUPFAM" id="SSF81901">
    <property type="entry name" value="HCP-like"/>
    <property type="match status" value="1"/>
</dbReference>
<feature type="repeat" description="PPR" evidence="2">
    <location>
        <begin position="328"/>
        <end position="362"/>
    </location>
</feature>
<feature type="repeat" description="PPR" evidence="2">
    <location>
        <begin position="258"/>
        <end position="292"/>
    </location>
</feature>
<feature type="repeat" description="PPR" evidence="2">
    <location>
        <begin position="877"/>
        <end position="911"/>
    </location>
</feature>
<dbReference type="Pfam" id="PF02900">
    <property type="entry name" value="LigB"/>
    <property type="match status" value="1"/>
</dbReference>
<dbReference type="NCBIfam" id="TIGR00756">
    <property type="entry name" value="PPR"/>
    <property type="match status" value="14"/>
</dbReference>
<keyword evidence="5" id="KW-1185">Reference proteome</keyword>
<dbReference type="OrthoDB" id="185373at2759"/>
<accession>A0A7J6VVV1</accession>
<protein>
    <submittedName>
        <fullName evidence="4">Pentatricopeptide repeat-containing protein</fullName>
    </submittedName>
</protein>
<feature type="repeat" description="PPR" evidence="2">
    <location>
        <begin position="188"/>
        <end position="222"/>
    </location>
</feature>
<feature type="repeat" description="PPR" evidence="2">
    <location>
        <begin position="842"/>
        <end position="876"/>
    </location>
</feature>
<evidence type="ECO:0000313" key="5">
    <source>
        <dbReference type="Proteomes" id="UP000554482"/>
    </source>
</evidence>
<feature type="repeat" description="PPR" evidence="2">
    <location>
        <begin position="621"/>
        <end position="655"/>
    </location>
</feature>
<dbReference type="GO" id="GO:0016702">
    <property type="term" value="F:oxidoreductase activity, acting on single donors with incorporation of molecular oxygen, incorporation of two atoms of oxygen"/>
    <property type="evidence" value="ECO:0007669"/>
    <property type="project" value="UniProtKB-ARBA"/>
</dbReference>
<feature type="repeat" description="PPR" evidence="2">
    <location>
        <begin position="807"/>
        <end position="841"/>
    </location>
</feature>
<dbReference type="InterPro" id="IPR004183">
    <property type="entry name" value="Xdiol_dOase_suB"/>
</dbReference>